<evidence type="ECO:0000256" key="6">
    <source>
        <dbReference type="ARBA" id="ARBA00023306"/>
    </source>
</evidence>
<keyword evidence="5" id="KW-0472">Membrane</keyword>
<reference evidence="8 9" key="1">
    <citation type="submission" date="2018-06" db="EMBL/GenBank/DDBJ databases">
        <title>Extensive metabolic versatility and redundancy in microbially diverse, dynamic hydrothermal sediments.</title>
        <authorList>
            <person name="Dombrowski N."/>
            <person name="Teske A."/>
            <person name="Baker B.J."/>
        </authorList>
    </citation>
    <scope>NUCLEOTIDE SEQUENCE [LARGE SCALE GENOMIC DNA]</scope>
    <source>
        <strain evidence="8">B19_G9</strain>
    </source>
</reference>
<evidence type="ECO:0000313" key="9">
    <source>
        <dbReference type="Proteomes" id="UP000267654"/>
    </source>
</evidence>
<evidence type="ECO:0000256" key="3">
    <source>
        <dbReference type="ARBA" id="ARBA00022692"/>
    </source>
</evidence>
<protein>
    <submittedName>
        <fullName evidence="8">Septum formation initiator family protein</fullName>
    </submittedName>
</protein>
<dbReference type="InterPro" id="IPR023081">
    <property type="entry name" value="Cell_div_FtsB"/>
</dbReference>
<keyword evidence="6" id="KW-0131">Cell cycle</keyword>
<keyword evidence="2" id="KW-0132">Cell division</keyword>
<gene>
    <name evidence="8" type="ORF">DRI96_02090</name>
</gene>
<comment type="caution">
    <text evidence="8">The sequence shown here is derived from an EMBL/GenBank/DDBJ whole genome shotgun (WGS) entry which is preliminary data.</text>
</comment>
<sequence length="95" mass="11248">MKRTNKIFLFLLIAEILFLFGFGLKVKWDIDRLDSKIIEEKDKIKQIETENERLREIEKNPDNPFFIEKLAREKLGLAKKGEVIYKIVPMKTPSP</sequence>
<feature type="coiled-coil region" evidence="7">
    <location>
        <begin position="30"/>
        <end position="60"/>
    </location>
</feature>
<keyword evidence="1" id="KW-1003">Cell membrane</keyword>
<organism evidence="8 9">
    <name type="scientific">Aerophobetes bacterium</name>
    <dbReference type="NCBI Taxonomy" id="2030807"/>
    <lineage>
        <taxon>Bacteria</taxon>
        <taxon>Candidatus Aerophobota</taxon>
    </lineage>
</organism>
<dbReference type="EMBL" id="QMQB01000058">
    <property type="protein sequence ID" value="RLE14014.1"/>
    <property type="molecule type" value="Genomic_DNA"/>
</dbReference>
<dbReference type="Pfam" id="PF04977">
    <property type="entry name" value="DivIC"/>
    <property type="match status" value="1"/>
</dbReference>
<name>A0A662DDX7_UNCAE</name>
<proteinExistence type="predicted"/>
<evidence type="ECO:0000256" key="7">
    <source>
        <dbReference type="SAM" id="Coils"/>
    </source>
</evidence>
<dbReference type="GO" id="GO:0030428">
    <property type="term" value="C:cell septum"/>
    <property type="evidence" value="ECO:0007669"/>
    <property type="project" value="TreeGrafter"/>
</dbReference>
<dbReference type="PANTHER" id="PTHR37485:SF1">
    <property type="entry name" value="CELL DIVISION PROTEIN FTSB"/>
    <property type="match status" value="1"/>
</dbReference>
<keyword evidence="7" id="KW-0175">Coiled coil</keyword>
<evidence type="ECO:0000256" key="5">
    <source>
        <dbReference type="ARBA" id="ARBA00023136"/>
    </source>
</evidence>
<dbReference type="AlphaFoldDB" id="A0A662DDX7"/>
<accession>A0A662DDX7</accession>
<dbReference type="PANTHER" id="PTHR37485">
    <property type="entry name" value="CELL DIVISION PROTEIN FTSB"/>
    <property type="match status" value="1"/>
</dbReference>
<evidence type="ECO:0000256" key="4">
    <source>
        <dbReference type="ARBA" id="ARBA00022989"/>
    </source>
</evidence>
<evidence type="ECO:0000313" key="8">
    <source>
        <dbReference type="EMBL" id="RLE14014.1"/>
    </source>
</evidence>
<dbReference type="GO" id="GO:0043093">
    <property type="term" value="P:FtsZ-dependent cytokinesis"/>
    <property type="evidence" value="ECO:0007669"/>
    <property type="project" value="TreeGrafter"/>
</dbReference>
<evidence type="ECO:0000256" key="1">
    <source>
        <dbReference type="ARBA" id="ARBA00022475"/>
    </source>
</evidence>
<keyword evidence="3" id="KW-0812">Transmembrane</keyword>
<dbReference type="InterPro" id="IPR007060">
    <property type="entry name" value="FtsL/DivIC"/>
</dbReference>
<dbReference type="Proteomes" id="UP000267654">
    <property type="component" value="Unassembled WGS sequence"/>
</dbReference>
<keyword evidence="4" id="KW-1133">Transmembrane helix</keyword>
<evidence type="ECO:0000256" key="2">
    <source>
        <dbReference type="ARBA" id="ARBA00022618"/>
    </source>
</evidence>